<feature type="compositionally biased region" description="Polar residues" evidence="1">
    <location>
        <begin position="226"/>
        <end position="235"/>
    </location>
</feature>
<feature type="compositionally biased region" description="Polar residues" evidence="1">
    <location>
        <begin position="295"/>
        <end position="322"/>
    </location>
</feature>
<dbReference type="AlphaFoldDB" id="A0A2T6ZYX9"/>
<feature type="region of interest" description="Disordered" evidence="1">
    <location>
        <begin position="218"/>
        <end position="347"/>
    </location>
</feature>
<keyword evidence="3" id="KW-1185">Reference proteome</keyword>
<reference evidence="2 3" key="1">
    <citation type="submission" date="2017-04" db="EMBL/GenBank/DDBJ databases">
        <title>Draft genome sequence of Tuber borchii Vittad., a whitish edible truffle.</title>
        <authorList>
            <consortium name="DOE Joint Genome Institute"/>
            <person name="Murat C."/>
            <person name="Kuo A."/>
            <person name="Barry K.W."/>
            <person name="Clum A."/>
            <person name="Dockter R.B."/>
            <person name="Fauchery L."/>
            <person name="Iotti M."/>
            <person name="Kohler A."/>
            <person name="Labutti K."/>
            <person name="Lindquist E.A."/>
            <person name="Lipzen A."/>
            <person name="Ohm R.A."/>
            <person name="Wang M."/>
            <person name="Grigoriev I.V."/>
            <person name="Zambonelli A."/>
            <person name="Martin F.M."/>
        </authorList>
    </citation>
    <scope>NUCLEOTIDE SEQUENCE [LARGE SCALE GENOMIC DNA]</scope>
    <source>
        <strain evidence="2 3">Tbo3840</strain>
    </source>
</reference>
<proteinExistence type="predicted"/>
<name>A0A2T6ZYX9_TUBBO</name>
<dbReference type="OrthoDB" id="5327145at2759"/>
<feature type="compositionally biased region" description="Low complexity" evidence="1">
    <location>
        <begin position="270"/>
        <end position="282"/>
    </location>
</feature>
<protein>
    <submittedName>
        <fullName evidence="2">Uncharacterized protein</fullName>
    </submittedName>
</protein>
<gene>
    <name evidence="2" type="ORF">B9Z19DRAFT_1063305</name>
</gene>
<comment type="caution">
    <text evidence="2">The sequence shown here is derived from an EMBL/GenBank/DDBJ whole genome shotgun (WGS) entry which is preliminary data.</text>
</comment>
<feature type="region of interest" description="Disordered" evidence="1">
    <location>
        <begin position="15"/>
        <end position="44"/>
    </location>
</feature>
<dbReference type="Proteomes" id="UP000244722">
    <property type="component" value="Unassembled WGS sequence"/>
</dbReference>
<sequence>MLAANKENDIILHGPHLGKINAKTPGPSKLHPRTPYKVPLNDENVAGKTSKKSLFIGKDSSLFVTPIGPRGGPRRPALTGKTTNAKARVLAPPEGGSVERQKPAGSVSRLGGSKISISEDVRLVLHDEDGEYPEIEYIPQCPPELPDIPDDFLVPDYDKLSKSIYRGCHRQFLLDIDEFGKTSIERQLEESERQIDAMLDAETEELLKPLSLKSRDATRPKKISISVRSDASNAKGQVEKTATTKPTAPKRPVSRSTSGPASRPASALNISRSIASSKGSSANTVAKSTALFPQRPTSSASNTRPKATSRTANHSRSASTSVIKKPLSSPRGSKAMPPPPRPESRTLSTVNYKTAIGHADGNEVDGKVKRMMTTGLKESAIEACERVLQEDENDFSSLILPSLGAGGGGDEEEDPVIMPPVDDIEEEFYMQVPE</sequence>
<evidence type="ECO:0000256" key="1">
    <source>
        <dbReference type="SAM" id="MobiDB-lite"/>
    </source>
</evidence>
<evidence type="ECO:0000313" key="3">
    <source>
        <dbReference type="Proteomes" id="UP000244722"/>
    </source>
</evidence>
<organism evidence="2 3">
    <name type="scientific">Tuber borchii</name>
    <name type="common">White truffle</name>
    <dbReference type="NCBI Taxonomy" id="42251"/>
    <lineage>
        <taxon>Eukaryota</taxon>
        <taxon>Fungi</taxon>
        <taxon>Dikarya</taxon>
        <taxon>Ascomycota</taxon>
        <taxon>Pezizomycotina</taxon>
        <taxon>Pezizomycetes</taxon>
        <taxon>Pezizales</taxon>
        <taxon>Tuberaceae</taxon>
        <taxon>Tuber</taxon>
    </lineage>
</organism>
<evidence type="ECO:0000313" key="2">
    <source>
        <dbReference type="EMBL" id="PUU80674.1"/>
    </source>
</evidence>
<accession>A0A2T6ZYX9</accession>
<dbReference type="EMBL" id="NESQ01000060">
    <property type="protein sequence ID" value="PUU80674.1"/>
    <property type="molecule type" value="Genomic_DNA"/>
</dbReference>